<feature type="domain" description="HMA" evidence="10">
    <location>
        <begin position="144"/>
        <end position="211"/>
    </location>
</feature>
<feature type="transmembrane region" description="Helical" evidence="9">
    <location>
        <begin position="603"/>
        <end position="634"/>
    </location>
</feature>
<feature type="transmembrane region" description="Helical" evidence="9">
    <location>
        <begin position="954"/>
        <end position="976"/>
    </location>
</feature>
<feature type="region of interest" description="Disordered" evidence="8">
    <location>
        <begin position="867"/>
        <end position="889"/>
    </location>
</feature>
<dbReference type="InterPro" id="IPR008250">
    <property type="entry name" value="ATPase_P-typ_transduc_dom_A_sf"/>
</dbReference>
<feature type="transmembrane region" description="Helical" evidence="9">
    <location>
        <begin position="297"/>
        <end position="319"/>
    </location>
</feature>
<gene>
    <name evidence="11" type="ORF">RDB_LOCUS117923</name>
</gene>
<dbReference type="GO" id="GO:0055070">
    <property type="term" value="P:copper ion homeostasis"/>
    <property type="evidence" value="ECO:0007669"/>
    <property type="project" value="TreeGrafter"/>
</dbReference>
<evidence type="ECO:0000256" key="8">
    <source>
        <dbReference type="SAM" id="MobiDB-lite"/>
    </source>
</evidence>
<dbReference type="CDD" id="cd00371">
    <property type="entry name" value="HMA"/>
    <property type="match status" value="1"/>
</dbReference>
<proteinExistence type="inferred from homology"/>
<feature type="transmembrane region" description="Helical" evidence="9">
    <location>
        <begin position="398"/>
        <end position="416"/>
    </location>
</feature>
<dbReference type="InterPro" id="IPR023299">
    <property type="entry name" value="ATPase_P-typ_cyto_dom_N"/>
</dbReference>
<evidence type="ECO:0000313" key="11">
    <source>
        <dbReference type="EMBL" id="CAE7182071.1"/>
    </source>
</evidence>
<dbReference type="InterPro" id="IPR011990">
    <property type="entry name" value="TPR-like_helical_dom_sf"/>
</dbReference>
<dbReference type="GO" id="GO:0005524">
    <property type="term" value="F:ATP binding"/>
    <property type="evidence" value="ECO:0007669"/>
    <property type="project" value="InterPro"/>
</dbReference>
<sequence length="2016" mass="219467">MDRPRTCGGGCCSPVVDKPIHSSSLPVAPASEEGCRSSGEMQDTCHTTPEPRGQPATTLHPIEGLAKTSCGAPCCGGKLDEAPPSLLPPGLPIVPAFPFSGRVDSDGSASPGPSSCQATICDDKCGHVVLTPKQELDDLTAGRRQLVLAIQGMDCPGCSPRVVRALTSFSSVADCHVDVFAGRATVSYHPGKAQPDEMARHVVASTGFQCQVEDDQVIGKDIRRMRVQLSRPLGGERPKLEGVQVIDEKASGLVEVEYETDINPRDVLASFVPWDGVYVPPSRESGVDSAQREVVRLLRLTVFSAILTLPVLVLAWAPLPPRPTAYGAVSLAMTTIIQVVVARPIYVSGLRALLVQYTIDMDLLVSLSIGTAYIFSTVAYACAVAGRPIKDGESYFETAALLVTLVMLGRLIAAYARRRSTNAVSKLGSMQSSEATLVEKINGQEETRVIPVGLVHMGDILRIQPGAFVPTDGKVVDGEGFVDESSISGESRPILKSSSSGATERVLIAGTTLVSCPTHMDMRVTVTPDGNTISRMAQLMRTAQSARLRVQDTTDRVAGWFAPIALTIAIVAFVGWIGIGVRNAHRLPGSERSGGVQKAVVDAIGYAVAILVVSCPCALAICVPMVAVIAVASVEALENACDVKVVVFDKTGTLTLGKPGIESSTYYTQAEIPVANSEESIQRLVHDLTVSSTHPVAVAIHGNLSALIPPTEPTFKAADVRSIPGKGLEVIIDGYLIRGGNAAWTTGDGISPPISSDHTVFIVSIAPNSPHPKFTRIAYYTLSDTLRPDSLKTVQELTDRGLEVHILSGDAPGVVAQTAASLGIPTSQARGGCSPEEKAQWVKFLQTGGMGDGGECGSTDLDKCCSSTPPTSTHKHEHGHGHGHSHKSTANGRKVMFIGDGTNDALALVQSDVSISLGTGTDIASSAANIVLLSSLSTGLSTVFTLARAARTRIWINFGWAFVYNVVAILLASGVLGSVRIPPEWAGLGELVNRTADSADIFIERLGNCRPFATNMSGDLVSNENDSKSFKLFSDATDLWSSFLDSGSINDLNTGIEYLVESISLLPDGDPRIPGRLDCLNSCYRTRFDHLENIEDLTKMIECTTQMHSLTLEDDPNLPNISTDLGLVLLIRFRTLGDMEDLNKAVDYFKQSSTLTSEGDSNLPYRLGILSTAYFDRHMSQGDLEDLNLSIEHAIRAHSLTPEQDPDLAERLTGLCISYGQRFQRLRELSDVDKAIDYGIQSCSLTPRGDALLPKRLLYLGIAYHERYVYLGDLDDLNKSIEHKRHAHGVAPSDHPDLPHILCSLGASYHKRFSSMEDPGIADINQAIQYQEQAKLLLPEGHPDTHRWLSRLGSAYHTRSRHLNSIEDLNKAIENSFKAHAITPVGDPSLTWQLSNIGALSFAKFERLGGIDDLNNAIEYHKLAYAAIPAQHPDSTLVMQYLSRCYEWRFKLLRDDLSLNTAIDYFRQSTYSTGYPNARFEAALDWARFSAKNDIPNHLHCYQVAIELIPEVIWVGITVDHRYKTLGQLSNVAIEAASVAIASNRLELALEWLEQGRSIVWNQALLLRSPLDELRERFPTLADELEKTRSELHYTSSRSRPDSQDSEVGLNLPTSEQVAQRHHHLAKEYADQLLHIRKLPGFSNFMKSQKAIDLVGAARVGPVIVVICHESRCDALIIYPGDSRIIRAPLHSFTNKDARKLRSELGGLLANDHMRQRGFRTRQQPIESQITFEDILASLWNNVVKPILDLLQFKPQTEIDKLPQITWCTTGELSFLPLHAAGEYDKTNSSLFDYAISAYAPTLTALFNSRPSSSCQHSSLLAIGQEATPGHSWLPGTVTELAYIRNHINTTIQHTQLVNKAATTSVVLEAMEQHDWVHLSCHASQNARNPTRSGFFLHDGTLDLMTIMRKSFKNKGLAFLSACQTARGDENLPDEAVHLASGLLTAGYTGVIASMWAVDDRDAPLIADKVYGRLLKDGKMQTRDAAKALHMAVLDLRETIGVSKYSRWTQYIYFGS</sequence>
<dbReference type="GO" id="GO:0043682">
    <property type="term" value="F:P-type divalent copper transporter activity"/>
    <property type="evidence" value="ECO:0007669"/>
    <property type="project" value="TreeGrafter"/>
</dbReference>
<keyword evidence="7 9" id="KW-0472">Membrane</keyword>
<dbReference type="Pfam" id="PF00702">
    <property type="entry name" value="Hydrolase"/>
    <property type="match status" value="1"/>
</dbReference>
<dbReference type="InterPro" id="IPR023298">
    <property type="entry name" value="ATPase_P-typ_TM_dom_sf"/>
</dbReference>
<evidence type="ECO:0000256" key="6">
    <source>
        <dbReference type="ARBA" id="ARBA00022989"/>
    </source>
</evidence>
<evidence type="ECO:0000256" key="1">
    <source>
        <dbReference type="ARBA" id="ARBA00004127"/>
    </source>
</evidence>
<dbReference type="Gene3D" id="3.40.1110.10">
    <property type="entry name" value="Calcium-transporting ATPase, cytoplasmic domain N"/>
    <property type="match status" value="1"/>
</dbReference>
<name>A0A8H3HX51_9AGAM</name>
<dbReference type="GO" id="GO:0016020">
    <property type="term" value="C:membrane"/>
    <property type="evidence" value="ECO:0007669"/>
    <property type="project" value="InterPro"/>
</dbReference>
<comment type="caution">
    <text evidence="11">The sequence shown here is derived from an EMBL/GenBank/DDBJ whole genome shotgun (WGS) entry which is preliminary data.</text>
</comment>
<dbReference type="Pfam" id="PF00122">
    <property type="entry name" value="E1-E2_ATPase"/>
    <property type="match status" value="1"/>
</dbReference>
<dbReference type="InterPro" id="IPR023214">
    <property type="entry name" value="HAD_sf"/>
</dbReference>
<feature type="transmembrane region" description="Helical" evidence="9">
    <location>
        <begin position="325"/>
        <end position="342"/>
    </location>
</feature>
<evidence type="ECO:0000256" key="4">
    <source>
        <dbReference type="ARBA" id="ARBA00022723"/>
    </source>
</evidence>
<evidence type="ECO:0000256" key="9">
    <source>
        <dbReference type="SAM" id="Phobius"/>
    </source>
</evidence>
<keyword evidence="4" id="KW-0479">Metal-binding</keyword>
<organism evidence="11 12">
    <name type="scientific">Rhizoctonia solani</name>
    <dbReference type="NCBI Taxonomy" id="456999"/>
    <lineage>
        <taxon>Eukaryota</taxon>
        <taxon>Fungi</taxon>
        <taxon>Dikarya</taxon>
        <taxon>Basidiomycota</taxon>
        <taxon>Agaricomycotina</taxon>
        <taxon>Agaricomycetes</taxon>
        <taxon>Cantharellales</taxon>
        <taxon>Ceratobasidiaceae</taxon>
        <taxon>Rhizoctonia</taxon>
    </lineage>
</organism>
<dbReference type="InterPro" id="IPR024983">
    <property type="entry name" value="CHAT_dom"/>
</dbReference>
<keyword evidence="6 9" id="KW-1133">Transmembrane helix</keyword>
<dbReference type="SUPFAM" id="SSF48452">
    <property type="entry name" value="TPR-like"/>
    <property type="match status" value="1"/>
</dbReference>
<dbReference type="PANTHER" id="PTHR43520:SF8">
    <property type="entry name" value="P-TYPE CU(+) TRANSPORTER"/>
    <property type="match status" value="1"/>
</dbReference>
<dbReference type="PROSITE" id="PS00154">
    <property type="entry name" value="ATPASE_E1_E2"/>
    <property type="match status" value="1"/>
</dbReference>
<dbReference type="Gene3D" id="1.25.40.10">
    <property type="entry name" value="Tetratricopeptide repeat domain"/>
    <property type="match status" value="2"/>
</dbReference>
<dbReference type="GO" id="GO:0005507">
    <property type="term" value="F:copper ion binding"/>
    <property type="evidence" value="ECO:0007669"/>
    <property type="project" value="TreeGrafter"/>
</dbReference>
<feature type="transmembrane region" description="Helical" evidence="9">
    <location>
        <begin position="363"/>
        <end position="386"/>
    </location>
</feature>
<dbReference type="NCBIfam" id="TIGR01494">
    <property type="entry name" value="ATPase_P-type"/>
    <property type="match status" value="1"/>
</dbReference>
<comment type="subcellular location">
    <subcellularLocation>
        <location evidence="1">Endomembrane system</location>
        <topology evidence="1">Multi-pass membrane protein</topology>
    </subcellularLocation>
</comment>
<evidence type="ECO:0000256" key="2">
    <source>
        <dbReference type="ARBA" id="ARBA00006024"/>
    </source>
</evidence>
<dbReference type="SUPFAM" id="SSF81653">
    <property type="entry name" value="Calcium ATPase, transduction domain A"/>
    <property type="match status" value="1"/>
</dbReference>
<protein>
    <recommendedName>
        <fullName evidence="10">HMA domain-containing protein</fullName>
    </recommendedName>
</protein>
<keyword evidence="5" id="KW-1278">Translocase</keyword>
<dbReference type="PRINTS" id="PR00119">
    <property type="entry name" value="CATATPASE"/>
</dbReference>
<dbReference type="SUPFAM" id="SSF81665">
    <property type="entry name" value="Calcium ATPase, transmembrane domain M"/>
    <property type="match status" value="1"/>
</dbReference>
<feature type="compositionally biased region" description="Basic residues" evidence="8">
    <location>
        <begin position="873"/>
        <end position="887"/>
    </location>
</feature>
<feature type="region of interest" description="Disordered" evidence="8">
    <location>
        <begin position="22"/>
        <end position="56"/>
    </location>
</feature>
<dbReference type="Proteomes" id="UP000663827">
    <property type="component" value="Unassembled WGS sequence"/>
</dbReference>
<evidence type="ECO:0000259" key="10">
    <source>
        <dbReference type="PROSITE" id="PS50846"/>
    </source>
</evidence>
<evidence type="ECO:0000256" key="5">
    <source>
        <dbReference type="ARBA" id="ARBA00022967"/>
    </source>
</evidence>
<reference evidence="11" key="1">
    <citation type="submission" date="2021-01" db="EMBL/GenBank/DDBJ databases">
        <authorList>
            <person name="Kaushik A."/>
        </authorList>
    </citation>
    <scope>NUCLEOTIDE SEQUENCE</scope>
    <source>
        <strain evidence="11">AG5</strain>
    </source>
</reference>
<evidence type="ECO:0000256" key="7">
    <source>
        <dbReference type="ARBA" id="ARBA00023136"/>
    </source>
</evidence>
<dbReference type="OrthoDB" id="10253254at2759"/>
<accession>A0A8H3HX51</accession>
<dbReference type="GO" id="GO:0012505">
    <property type="term" value="C:endomembrane system"/>
    <property type="evidence" value="ECO:0007669"/>
    <property type="project" value="UniProtKB-SubCell"/>
</dbReference>
<evidence type="ECO:0000256" key="3">
    <source>
        <dbReference type="ARBA" id="ARBA00022692"/>
    </source>
</evidence>
<dbReference type="Pfam" id="PF12770">
    <property type="entry name" value="CHAT"/>
    <property type="match status" value="1"/>
</dbReference>
<keyword evidence="3 9" id="KW-0812">Transmembrane</keyword>
<feature type="transmembrane region" description="Helical" evidence="9">
    <location>
        <begin position="557"/>
        <end position="579"/>
    </location>
</feature>
<comment type="similarity">
    <text evidence="2">Belongs to the cation transport ATPase (P-type) (TC 3.A.3) family. Type IB subfamily.</text>
</comment>
<dbReference type="Gene3D" id="3.30.70.100">
    <property type="match status" value="1"/>
</dbReference>
<dbReference type="GO" id="GO:0016887">
    <property type="term" value="F:ATP hydrolysis activity"/>
    <property type="evidence" value="ECO:0007669"/>
    <property type="project" value="InterPro"/>
</dbReference>
<dbReference type="EMBL" id="CAJNJQ010002665">
    <property type="protein sequence ID" value="CAE7182071.1"/>
    <property type="molecule type" value="Genomic_DNA"/>
</dbReference>
<dbReference type="InterPro" id="IPR018303">
    <property type="entry name" value="ATPase_P-typ_P_site"/>
</dbReference>
<dbReference type="PANTHER" id="PTHR43520">
    <property type="entry name" value="ATP7, ISOFORM B"/>
    <property type="match status" value="1"/>
</dbReference>
<dbReference type="InterPro" id="IPR059000">
    <property type="entry name" value="ATPase_P-type_domA"/>
</dbReference>
<dbReference type="SUPFAM" id="SSF55008">
    <property type="entry name" value="HMA, heavy metal-associated domain"/>
    <property type="match status" value="1"/>
</dbReference>
<dbReference type="SUPFAM" id="SSF56784">
    <property type="entry name" value="HAD-like"/>
    <property type="match status" value="1"/>
</dbReference>
<dbReference type="InterPro" id="IPR001757">
    <property type="entry name" value="P_typ_ATPase"/>
</dbReference>
<dbReference type="Gene3D" id="2.70.150.10">
    <property type="entry name" value="Calcium-transporting ATPase, cytoplasmic transduction domain A"/>
    <property type="match status" value="1"/>
</dbReference>
<dbReference type="InterPro" id="IPR006121">
    <property type="entry name" value="HMA_dom"/>
</dbReference>
<evidence type="ECO:0000313" key="12">
    <source>
        <dbReference type="Proteomes" id="UP000663827"/>
    </source>
</evidence>
<dbReference type="InterPro" id="IPR036412">
    <property type="entry name" value="HAD-like_sf"/>
</dbReference>
<dbReference type="PROSITE" id="PS50846">
    <property type="entry name" value="HMA_2"/>
    <property type="match status" value="1"/>
</dbReference>
<dbReference type="Gene3D" id="3.40.50.1000">
    <property type="entry name" value="HAD superfamily/HAD-like"/>
    <property type="match status" value="1"/>
</dbReference>
<dbReference type="InterPro" id="IPR036163">
    <property type="entry name" value="HMA_dom_sf"/>
</dbReference>